<evidence type="ECO:0000256" key="11">
    <source>
        <dbReference type="PIRNR" id="PIRNR001461"/>
    </source>
</evidence>
<dbReference type="PANTHER" id="PTHR11749">
    <property type="entry name" value="RIBULOSE-5-PHOSPHATE-3-EPIMERASE"/>
    <property type="match status" value="1"/>
</dbReference>
<comment type="catalytic activity">
    <reaction evidence="1 10 11">
        <text>D-ribulose 5-phosphate = D-xylulose 5-phosphate</text>
        <dbReference type="Rhea" id="RHEA:13677"/>
        <dbReference type="ChEBI" id="CHEBI:57737"/>
        <dbReference type="ChEBI" id="CHEBI:58121"/>
        <dbReference type="EC" id="5.1.3.1"/>
    </reaction>
</comment>
<evidence type="ECO:0000256" key="7">
    <source>
        <dbReference type="ARBA" id="ARBA00013188"/>
    </source>
</evidence>
<comment type="cofactor">
    <cofactor evidence="10">
        <name>a divalent metal cation</name>
        <dbReference type="ChEBI" id="CHEBI:60240"/>
    </cofactor>
    <text evidence="10">Binds 1 divalent metal cation per subunit.</text>
</comment>
<evidence type="ECO:0000313" key="13">
    <source>
        <dbReference type="Proteomes" id="UP001444625"/>
    </source>
</evidence>
<dbReference type="PROSITE" id="PS01085">
    <property type="entry name" value="RIBUL_P_3_EPIMER_1"/>
    <property type="match status" value="1"/>
</dbReference>
<gene>
    <name evidence="10 12" type="primary">rpe</name>
    <name evidence="12" type="ORF">ABC228_04785</name>
</gene>
<comment type="cofactor">
    <cofactor evidence="2">
        <name>Mn(2+)</name>
        <dbReference type="ChEBI" id="CHEBI:29035"/>
    </cofactor>
</comment>
<protein>
    <recommendedName>
        <fullName evidence="7 10">Ribulose-phosphate 3-epimerase</fullName>
        <ecNumber evidence="7 10">5.1.3.1</ecNumber>
    </recommendedName>
</protein>
<dbReference type="NCBIfam" id="NF004076">
    <property type="entry name" value="PRK05581.1-4"/>
    <property type="match status" value="1"/>
</dbReference>
<evidence type="ECO:0000256" key="9">
    <source>
        <dbReference type="ARBA" id="ARBA00023235"/>
    </source>
</evidence>
<dbReference type="SUPFAM" id="SSF51366">
    <property type="entry name" value="Ribulose-phoshate binding barrel"/>
    <property type="match status" value="1"/>
</dbReference>
<feature type="binding site" evidence="10">
    <location>
        <position position="32"/>
    </location>
    <ligand>
        <name>a divalent metal cation</name>
        <dbReference type="ChEBI" id="CHEBI:60240"/>
    </ligand>
</feature>
<dbReference type="EC" id="5.1.3.1" evidence="7 10"/>
<evidence type="ECO:0000256" key="5">
    <source>
        <dbReference type="ARBA" id="ARBA00001954"/>
    </source>
</evidence>
<dbReference type="HAMAP" id="MF_02227">
    <property type="entry name" value="RPE"/>
    <property type="match status" value="1"/>
</dbReference>
<comment type="pathway">
    <text evidence="10">Carbohydrate degradation.</text>
</comment>
<evidence type="ECO:0000256" key="6">
    <source>
        <dbReference type="ARBA" id="ARBA00009541"/>
    </source>
</evidence>
<keyword evidence="9 10" id="KW-0413">Isomerase</keyword>
<evidence type="ECO:0000256" key="8">
    <source>
        <dbReference type="ARBA" id="ARBA00022723"/>
    </source>
</evidence>
<comment type="caution">
    <text evidence="12">The sequence shown here is derived from an EMBL/GenBank/DDBJ whole genome shotgun (WGS) entry which is preliminary data.</text>
</comment>
<sequence length="220" mass="23628">MIKIAPSILSADFSILGAEIEDVDKGGADYIHVDVMDGKFVPNITIGPLIVEAIKPKTSLPLDVHLMIENPDNYIQAFAKAGASIITVHQEATVHLHRTIQLIKVAGVKAGVALNPATPVEMIRDILGDLDLVLIMTVNPGFGGQSFIPQTIEKIKQVAKWREQYNLSFEIEVDGGVNGSTAKECVEAGAEVLVAGSAVYNQTDRKKAISDIRTAAEQSE</sequence>
<proteinExistence type="inferred from homology"/>
<keyword evidence="13" id="KW-1185">Reference proteome</keyword>
<name>A0ABU9XEP0_9BACI</name>
<feature type="binding site" evidence="10">
    <location>
        <position position="7"/>
    </location>
    <ligand>
        <name>substrate</name>
    </ligand>
</feature>
<comment type="cofactor">
    <cofactor evidence="3">
        <name>Co(2+)</name>
        <dbReference type="ChEBI" id="CHEBI:48828"/>
    </cofactor>
</comment>
<comment type="similarity">
    <text evidence="6 10 11">Belongs to the ribulose-phosphate 3-epimerase family.</text>
</comment>
<dbReference type="EMBL" id="JBDIML010000001">
    <property type="protein sequence ID" value="MEN2766495.1"/>
    <property type="molecule type" value="Genomic_DNA"/>
</dbReference>
<dbReference type="NCBIfam" id="TIGR01163">
    <property type="entry name" value="rpe"/>
    <property type="match status" value="1"/>
</dbReference>
<feature type="binding site" evidence="10">
    <location>
        <begin position="141"/>
        <end position="144"/>
    </location>
    <ligand>
        <name>substrate</name>
    </ligand>
</feature>
<feature type="binding site" evidence="10">
    <location>
        <begin position="196"/>
        <end position="197"/>
    </location>
    <ligand>
        <name>substrate</name>
    </ligand>
</feature>
<feature type="active site" description="Proton acceptor" evidence="10">
    <location>
        <position position="34"/>
    </location>
</feature>
<dbReference type="RefSeq" id="WP_345823941.1">
    <property type="nucleotide sequence ID" value="NZ_JBDIML010000001.1"/>
</dbReference>
<feature type="binding site" evidence="10">
    <location>
        <position position="34"/>
    </location>
    <ligand>
        <name>a divalent metal cation</name>
        <dbReference type="ChEBI" id="CHEBI:60240"/>
    </ligand>
</feature>
<feature type="active site" description="Proton donor" evidence="10">
    <location>
        <position position="174"/>
    </location>
</feature>
<evidence type="ECO:0000256" key="1">
    <source>
        <dbReference type="ARBA" id="ARBA00001782"/>
    </source>
</evidence>
<feature type="binding site" evidence="10">
    <location>
        <position position="65"/>
    </location>
    <ligand>
        <name>substrate</name>
    </ligand>
</feature>
<dbReference type="InterPro" id="IPR013785">
    <property type="entry name" value="Aldolase_TIM"/>
</dbReference>
<evidence type="ECO:0000256" key="10">
    <source>
        <dbReference type="HAMAP-Rule" id="MF_02227"/>
    </source>
</evidence>
<dbReference type="Gene3D" id="3.20.20.70">
    <property type="entry name" value="Aldolase class I"/>
    <property type="match status" value="1"/>
</dbReference>
<feature type="binding site" evidence="10">
    <location>
        <begin position="174"/>
        <end position="176"/>
    </location>
    <ligand>
        <name>substrate</name>
    </ligand>
</feature>
<dbReference type="Pfam" id="PF00834">
    <property type="entry name" value="Ribul_P_3_epim"/>
    <property type="match status" value="1"/>
</dbReference>
<keyword evidence="8 10" id="KW-0479">Metal-binding</keyword>
<dbReference type="CDD" id="cd00429">
    <property type="entry name" value="RPE"/>
    <property type="match status" value="1"/>
</dbReference>
<keyword evidence="10 11" id="KW-0119">Carbohydrate metabolism</keyword>
<dbReference type="Proteomes" id="UP001444625">
    <property type="component" value="Unassembled WGS sequence"/>
</dbReference>
<accession>A0ABU9XEP0</accession>
<dbReference type="PIRSF" id="PIRSF001461">
    <property type="entry name" value="RPE"/>
    <property type="match status" value="1"/>
</dbReference>
<comment type="cofactor">
    <cofactor evidence="4">
        <name>Zn(2+)</name>
        <dbReference type="ChEBI" id="CHEBI:29105"/>
    </cofactor>
</comment>
<organism evidence="12 13">
    <name type="scientific">Ornithinibacillus xuwenensis</name>
    <dbReference type="NCBI Taxonomy" id="3144668"/>
    <lineage>
        <taxon>Bacteria</taxon>
        <taxon>Bacillati</taxon>
        <taxon>Bacillota</taxon>
        <taxon>Bacilli</taxon>
        <taxon>Bacillales</taxon>
        <taxon>Bacillaceae</taxon>
        <taxon>Ornithinibacillus</taxon>
    </lineage>
</organism>
<comment type="function">
    <text evidence="10">Catalyzes the reversible epimerization of D-ribulose 5-phosphate to D-xylulose 5-phosphate.</text>
</comment>
<evidence type="ECO:0000256" key="3">
    <source>
        <dbReference type="ARBA" id="ARBA00001941"/>
    </source>
</evidence>
<feature type="binding site" evidence="10">
    <location>
        <position position="65"/>
    </location>
    <ligand>
        <name>a divalent metal cation</name>
        <dbReference type="ChEBI" id="CHEBI:60240"/>
    </ligand>
</feature>
<reference evidence="12 13" key="1">
    <citation type="submission" date="2024-05" db="EMBL/GenBank/DDBJ databases">
        <authorList>
            <person name="Haq I."/>
            <person name="Ullah Z."/>
            <person name="Ahmad R."/>
            <person name="Li M."/>
            <person name="Tong Y."/>
        </authorList>
    </citation>
    <scope>NUCLEOTIDE SEQUENCE [LARGE SCALE GENOMIC DNA]</scope>
    <source>
        <strain evidence="12 13">16A2E</strain>
    </source>
</reference>
<dbReference type="InterPro" id="IPR011060">
    <property type="entry name" value="RibuloseP-bd_barrel"/>
</dbReference>
<dbReference type="PROSITE" id="PS01086">
    <property type="entry name" value="RIBUL_P_3_EPIMER_2"/>
    <property type="match status" value="1"/>
</dbReference>
<dbReference type="GO" id="GO:0004750">
    <property type="term" value="F:D-ribulose-phosphate 3-epimerase activity"/>
    <property type="evidence" value="ECO:0007669"/>
    <property type="project" value="UniProtKB-EC"/>
</dbReference>
<evidence type="ECO:0000256" key="2">
    <source>
        <dbReference type="ARBA" id="ARBA00001936"/>
    </source>
</evidence>
<dbReference type="InterPro" id="IPR000056">
    <property type="entry name" value="Ribul_P_3_epim-like"/>
</dbReference>
<dbReference type="InterPro" id="IPR026019">
    <property type="entry name" value="Ribul_P_3_epim"/>
</dbReference>
<evidence type="ECO:0000256" key="4">
    <source>
        <dbReference type="ARBA" id="ARBA00001947"/>
    </source>
</evidence>
<feature type="binding site" evidence="10">
    <location>
        <position position="174"/>
    </location>
    <ligand>
        <name>a divalent metal cation</name>
        <dbReference type="ChEBI" id="CHEBI:60240"/>
    </ligand>
</feature>
<evidence type="ECO:0000313" key="12">
    <source>
        <dbReference type="EMBL" id="MEN2766495.1"/>
    </source>
</evidence>
<comment type="cofactor">
    <cofactor evidence="5">
        <name>Fe(2+)</name>
        <dbReference type="ChEBI" id="CHEBI:29033"/>
    </cofactor>
</comment>